<dbReference type="Gene3D" id="3.10.350.10">
    <property type="entry name" value="LysM domain"/>
    <property type="match status" value="2"/>
</dbReference>
<accession>A0A383DG38</accession>
<keyword evidence="1" id="KW-0175">Coiled coil</keyword>
<feature type="non-terminal residue" evidence="3">
    <location>
        <position position="1"/>
    </location>
</feature>
<proteinExistence type="predicted"/>
<feature type="domain" description="LysM" evidence="2">
    <location>
        <begin position="131"/>
        <end position="180"/>
    </location>
</feature>
<dbReference type="EMBL" id="UINC01216881">
    <property type="protein sequence ID" value="SVE43215.1"/>
    <property type="molecule type" value="Genomic_DNA"/>
</dbReference>
<dbReference type="PANTHER" id="PTHR34700:SF4">
    <property type="entry name" value="PHAGE-LIKE ELEMENT PBSX PROTEIN XKDP"/>
    <property type="match status" value="1"/>
</dbReference>
<dbReference type="InterPro" id="IPR052196">
    <property type="entry name" value="Bact_Kbp"/>
</dbReference>
<protein>
    <recommendedName>
        <fullName evidence="2">LysM domain-containing protein</fullName>
    </recommendedName>
</protein>
<dbReference type="InterPro" id="IPR018392">
    <property type="entry name" value="LysM"/>
</dbReference>
<dbReference type="SMART" id="SM00257">
    <property type="entry name" value="LysM"/>
    <property type="match status" value="2"/>
</dbReference>
<sequence length="183" mass="20853">AELDRIEARLMGLLNMSEEALFEKRDEIDSIEERVAELKADNKAWLPDASKKLANIDQLLERVKARMPRKRIKPYTVARGDNLWSIAKKPSVYSDPYLWPRIYVENKGKVKNPDLIFPNWTLNVPHGVDLNQHLVVGGQSLSSIAASVYKDPTKWHRLLKANQSQIMDANLIFPAQVLDVPAN</sequence>
<evidence type="ECO:0000259" key="2">
    <source>
        <dbReference type="PROSITE" id="PS51782"/>
    </source>
</evidence>
<feature type="domain" description="LysM" evidence="2">
    <location>
        <begin position="73"/>
        <end position="124"/>
    </location>
</feature>
<gene>
    <name evidence="3" type="ORF">METZ01_LOCUS496069</name>
</gene>
<organism evidence="3">
    <name type="scientific">marine metagenome</name>
    <dbReference type="NCBI Taxonomy" id="408172"/>
    <lineage>
        <taxon>unclassified sequences</taxon>
        <taxon>metagenomes</taxon>
        <taxon>ecological metagenomes</taxon>
    </lineage>
</organism>
<evidence type="ECO:0000256" key="1">
    <source>
        <dbReference type="SAM" id="Coils"/>
    </source>
</evidence>
<dbReference type="CDD" id="cd00118">
    <property type="entry name" value="LysM"/>
    <property type="match status" value="1"/>
</dbReference>
<dbReference type="PANTHER" id="PTHR34700">
    <property type="entry name" value="POTASSIUM BINDING PROTEIN KBP"/>
    <property type="match status" value="1"/>
</dbReference>
<name>A0A383DG38_9ZZZZ</name>
<dbReference type="InterPro" id="IPR036779">
    <property type="entry name" value="LysM_dom_sf"/>
</dbReference>
<reference evidence="3" key="1">
    <citation type="submission" date="2018-05" db="EMBL/GenBank/DDBJ databases">
        <authorList>
            <person name="Lanie J.A."/>
            <person name="Ng W.-L."/>
            <person name="Kazmierczak K.M."/>
            <person name="Andrzejewski T.M."/>
            <person name="Davidsen T.M."/>
            <person name="Wayne K.J."/>
            <person name="Tettelin H."/>
            <person name="Glass J.I."/>
            <person name="Rusch D."/>
            <person name="Podicherti R."/>
            <person name="Tsui H.-C.T."/>
            <person name="Winkler M.E."/>
        </authorList>
    </citation>
    <scope>NUCLEOTIDE SEQUENCE</scope>
</reference>
<dbReference type="AlphaFoldDB" id="A0A383DG38"/>
<dbReference type="SUPFAM" id="SSF54106">
    <property type="entry name" value="LysM domain"/>
    <property type="match status" value="1"/>
</dbReference>
<feature type="coiled-coil region" evidence="1">
    <location>
        <begin position="14"/>
        <end position="41"/>
    </location>
</feature>
<dbReference type="PROSITE" id="PS51782">
    <property type="entry name" value="LYSM"/>
    <property type="match status" value="2"/>
</dbReference>
<dbReference type="Pfam" id="PF01476">
    <property type="entry name" value="LysM"/>
    <property type="match status" value="2"/>
</dbReference>
<evidence type="ECO:0000313" key="3">
    <source>
        <dbReference type="EMBL" id="SVE43215.1"/>
    </source>
</evidence>